<dbReference type="EMBL" id="BAAFSV010000005">
    <property type="protein sequence ID" value="GAB1319519.1"/>
    <property type="molecule type" value="Genomic_DNA"/>
</dbReference>
<keyword evidence="4" id="KW-1185">Reference proteome</keyword>
<dbReference type="RefSeq" id="XP_070921241.1">
    <property type="nucleotide sequence ID" value="XM_071065140.1"/>
</dbReference>
<feature type="region of interest" description="Disordered" evidence="1">
    <location>
        <begin position="53"/>
        <end position="141"/>
    </location>
</feature>
<accession>A0ABQ0GP58</accession>
<evidence type="ECO:0000313" key="3">
    <source>
        <dbReference type="EMBL" id="GAB1319519.1"/>
    </source>
</evidence>
<feature type="compositionally biased region" description="Basic and acidic residues" evidence="1">
    <location>
        <begin position="103"/>
        <end position="112"/>
    </location>
</feature>
<feature type="compositionally biased region" description="Acidic residues" evidence="1">
    <location>
        <begin position="61"/>
        <end position="75"/>
    </location>
</feature>
<dbReference type="EMBL" id="BAAFSV010000005">
    <property type="protein sequence ID" value="GAB1319511.1"/>
    <property type="molecule type" value="Genomic_DNA"/>
</dbReference>
<gene>
    <name evidence="2" type="ORF">MFIFM68171_09721</name>
    <name evidence="3" type="ORF">MFIFM68171_09729</name>
</gene>
<organism evidence="2 4">
    <name type="scientific">Madurella fahalii</name>
    <dbReference type="NCBI Taxonomy" id="1157608"/>
    <lineage>
        <taxon>Eukaryota</taxon>
        <taxon>Fungi</taxon>
        <taxon>Dikarya</taxon>
        <taxon>Ascomycota</taxon>
        <taxon>Pezizomycotina</taxon>
        <taxon>Sordariomycetes</taxon>
        <taxon>Sordariomycetidae</taxon>
        <taxon>Sordariales</taxon>
        <taxon>Sordariales incertae sedis</taxon>
        <taxon>Madurella</taxon>
    </lineage>
</organism>
<protein>
    <submittedName>
        <fullName evidence="2">Chromo domain-containing protein</fullName>
    </submittedName>
</protein>
<evidence type="ECO:0000313" key="4">
    <source>
        <dbReference type="Proteomes" id="UP001628179"/>
    </source>
</evidence>
<name>A0ABQ0GP58_9PEZI</name>
<evidence type="ECO:0000256" key="1">
    <source>
        <dbReference type="SAM" id="MobiDB-lite"/>
    </source>
</evidence>
<sequence length="420" mass="47017">MAAPKKAAGKAQRNKKLIQNRLLRAEKEGQKDQIARLEEALKQKDEELAALTAEELQAMDIDNDEGQDNSDENKDDDTTRNEGQGGEEVVIKKEEDEESTTGKVEEKEKAKVGAEQNNKASDEALFVGDGPDVDSDSDSDSAAFFDEENHKALFTFPGTQPAKDAKTVGWTSGRSTDFINMHGKKSAARYRIERSAYPAEYEDNLPAEEKVSNPKNRYGDERLDNGKFKYTKRHIRGIFGVAWKSAGTRTSRNDLDDINPDLVNNWRNTITYVLIAWQIGESIQKSWEPRSCLRDRWGKKDADLAIYEAAVEAEDRYMEAKTGNRPAKSRSPSAGLAESHIRKHREKSLGVGRSSPSRSTRAKSSKSPQSKTKSLDELKDQFLANYFELLGVEDFADLSRDEKRDCIAAWEEEKLAAAAA</sequence>
<dbReference type="Proteomes" id="UP001628179">
    <property type="component" value="Unassembled WGS sequence"/>
</dbReference>
<comment type="caution">
    <text evidence="2">The sequence shown here is derived from an EMBL/GenBank/DDBJ whole genome shotgun (WGS) entry which is preliminary data.</text>
</comment>
<proteinExistence type="predicted"/>
<feature type="region of interest" description="Disordered" evidence="1">
    <location>
        <begin position="317"/>
        <end position="374"/>
    </location>
</feature>
<evidence type="ECO:0000313" key="2">
    <source>
        <dbReference type="EMBL" id="GAB1319511.1"/>
    </source>
</evidence>
<reference evidence="2 4" key="1">
    <citation type="submission" date="2024-09" db="EMBL/GenBank/DDBJ databases">
        <title>Itraconazole resistance in Madurella fahalii resulting from another homologue of gene encoding cytochrome P450 14-alpha sterol demethylase (CYP51).</title>
        <authorList>
            <person name="Yoshioka I."/>
            <person name="Fahal A.H."/>
            <person name="Kaneko S."/>
            <person name="Yaguchi T."/>
        </authorList>
    </citation>
    <scope>NUCLEOTIDE SEQUENCE [LARGE SCALE GENOMIC DNA]</scope>
    <source>
        <strain evidence="2 4">IFM 68171</strain>
    </source>
</reference>
<dbReference type="GeneID" id="98180463"/>